<protein>
    <recommendedName>
        <fullName evidence="4">Outer membrane protein assembly factor BamE</fullName>
    </recommendedName>
</protein>
<dbReference type="Proteomes" id="UP000662783">
    <property type="component" value="Chromosome"/>
</dbReference>
<dbReference type="InterPro" id="IPR037873">
    <property type="entry name" value="BamE-like"/>
</dbReference>
<evidence type="ECO:0008006" key="4">
    <source>
        <dbReference type="Google" id="ProtNLM"/>
    </source>
</evidence>
<gene>
    <name evidence="2" type="ORF">JR347_13790</name>
</gene>
<dbReference type="Gene3D" id="3.30.1450.10">
    <property type="match status" value="1"/>
</dbReference>
<dbReference type="AlphaFoldDB" id="A0A974WE66"/>
<proteinExistence type="predicted"/>
<keyword evidence="3" id="KW-1185">Reference proteome</keyword>
<dbReference type="KEGG" id="fuv:JR347_13790"/>
<keyword evidence="1" id="KW-0732">Signal</keyword>
<dbReference type="EMBL" id="CP070608">
    <property type="protein sequence ID" value="QSE96659.1"/>
    <property type="molecule type" value="Genomic_DNA"/>
</dbReference>
<name>A0A974WE66_9BACT</name>
<evidence type="ECO:0000313" key="3">
    <source>
        <dbReference type="Proteomes" id="UP000662783"/>
    </source>
</evidence>
<dbReference type="RefSeq" id="WP_205721173.1">
    <property type="nucleotide sequence ID" value="NZ_CP070608.1"/>
</dbReference>
<dbReference type="PROSITE" id="PS51257">
    <property type="entry name" value="PROKAR_LIPOPROTEIN"/>
    <property type="match status" value="1"/>
</dbReference>
<evidence type="ECO:0000313" key="2">
    <source>
        <dbReference type="EMBL" id="QSE96659.1"/>
    </source>
</evidence>
<organism evidence="2 3">
    <name type="scientific">Fulvivirga lutea</name>
    <dbReference type="NCBI Taxonomy" id="2810512"/>
    <lineage>
        <taxon>Bacteria</taxon>
        <taxon>Pseudomonadati</taxon>
        <taxon>Bacteroidota</taxon>
        <taxon>Cytophagia</taxon>
        <taxon>Cytophagales</taxon>
        <taxon>Fulvivirgaceae</taxon>
        <taxon>Fulvivirga</taxon>
    </lineage>
</organism>
<sequence>MKYITLLILITLFSCNKSLDLPNVDEASWQSDSNGCNGNRFEQLQSIQTDKDLIKGLNQDEIIAVLGKPDQNELYKRNQKFFIYNITPTNCPNKEDESPRQYLSIRFNATGLAKEIIIYQE</sequence>
<accession>A0A974WE66</accession>
<reference evidence="2" key="1">
    <citation type="submission" date="2021-02" db="EMBL/GenBank/DDBJ databases">
        <title>Fulvivirga sp. S481 isolated from sea water.</title>
        <authorList>
            <person name="Bae S.S."/>
            <person name="Baek K."/>
        </authorList>
    </citation>
    <scope>NUCLEOTIDE SEQUENCE</scope>
    <source>
        <strain evidence="2">S481</strain>
    </source>
</reference>
<evidence type="ECO:0000256" key="1">
    <source>
        <dbReference type="ARBA" id="ARBA00022729"/>
    </source>
</evidence>